<evidence type="ECO:0000313" key="2">
    <source>
        <dbReference type="EMBL" id="KAK0637260.1"/>
    </source>
</evidence>
<feature type="compositionally biased region" description="Polar residues" evidence="1">
    <location>
        <begin position="329"/>
        <end position="338"/>
    </location>
</feature>
<dbReference type="EMBL" id="JAULSR010000001">
    <property type="protein sequence ID" value="KAK0637260.1"/>
    <property type="molecule type" value="Genomic_DNA"/>
</dbReference>
<dbReference type="AlphaFoldDB" id="A0AA39XQI4"/>
<protein>
    <recommendedName>
        <fullName evidence="4">F-box domain-containing protein</fullName>
    </recommendedName>
</protein>
<proteinExistence type="predicted"/>
<reference evidence="2" key="1">
    <citation type="submission" date="2023-06" db="EMBL/GenBank/DDBJ databases">
        <title>Genome-scale phylogeny and comparative genomics of the fungal order Sordariales.</title>
        <authorList>
            <consortium name="Lawrence Berkeley National Laboratory"/>
            <person name="Hensen N."/>
            <person name="Bonometti L."/>
            <person name="Westerberg I."/>
            <person name="Brannstrom I.O."/>
            <person name="Guillou S."/>
            <person name="Cros-Aarteil S."/>
            <person name="Calhoun S."/>
            <person name="Haridas S."/>
            <person name="Kuo A."/>
            <person name="Mondo S."/>
            <person name="Pangilinan J."/>
            <person name="Riley R."/>
            <person name="LaButti K."/>
            <person name="Andreopoulos B."/>
            <person name="Lipzen A."/>
            <person name="Chen C."/>
            <person name="Yanf M."/>
            <person name="Daum C."/>
            <person name="Ng V."/>
            <person name="Clum A."/>
            <person name="Steindorff A."/>
            <person name="Ohm R."/>
            <person name="Martin F."/>
            <person name="Silar P."/>
            <person name="Natvig D."/>
            <person name="Lalanne C."/>
            <person name="Gautier V."/>
            <person name="Ament-velasquez S.L."/>
            <person name="Kruys A."/>
            <person name="Hutchinson M.I."/>
            <person name="Powell A.J."/>
            <person name="Barry K."/>
            <person name="Miller A.N."/>
            <person name="Grigoriev I.V."/>
            <person name="Debuchy R."/>
            <person name="Gladieux P."/>
            <person name="Thoren M.H."/>
            <person name="Johannesson H."/>
        </authorList>
    </citation>
    <scope>NUCLEOTIDE SEQUENCE</scope>
    <source>
        <strain evidence="2">SMH3391-2</strain>
    </source>
</reference>
<keyword evidence="3" id="KW-1185">Reference proteome</keyword>
<evidence type="ECO:0000256" key="1">
    <source>
        <dbReference type="SAM" id="MobiDB-lite"/>
    </source>
</evidence>
<accession>A0AA39XQI4</accession>
<evidence type="ECO:0000313" key="3">
    <source>
        <dbReference type="Proteomes" id="UP001174934"/>
    </source>
</evidence>
<name>A0AA39XQI4_9PEZI</name>
<sequence>MAIPLPSQFRSATEFSFRDDQAEAIIRTVSYPRDDLCRTVIWFPPENHNGIRPSIARHLPRATSYLGLGGGLLDRLPLELCSLGVTLWHDILLRIDIHSLFKFRQANPRSRELVDSLHEYQSVVSHGLNLYCALLRTQVAKRFSLFYVYDALCTKTCTICGEFAGFISLLTWKRCCFICLRTAPKTRVHTRANIRMQMRLNRSQTERLVSFKTLPGAYGYDGRHFDEDTFVVGGVRRPLTLHPRNKILRYMGMCALPYYDRQTRKVDHGVSCSGCRLAVAKGLVRNHDRSRNLSGEVQDRLFTPDGLLEHFRWCEQAQLLWRSSDEGKTQPSELSTGDVQYFGESA</sequence>
<evidence type="ECO:0008006" key="4">
    <source>
        <dbReference type="Google" id="ProtNLM"/>
    </source>
</evidence>
<organism evidence="2 3">
    <name type="scientific">Bombardia bombarda</name>
    <dbReference type="NCBI Taxonomy" id="252184"/>
    <lineage>
        <taxon>Eukaryota</taxon>
        <taxon>Fungi</taxon>
        <taxon>Dikarya</taxon>
        <taxon>Ascomycota</taxon>
        <taxon>Pezizomycotina</taxon>
        <taxon>Sordariomycetes</taxon>
        <taxon>Sordariomycetidae</taxon>
        <taxon>Sordariales</taxon>
        <taxon>Lasiosphaeriaceae</taxon>
        <taxon>Bombardia</taxon>
    </lineage>
</organism>
<gene>
    <name evidence="2" type="ORF">B0T17DRAFT_484496</name>
</gene>
<dbReference type="Proteomes" id="UP001174934">
    <property type="component" value="Unassembled WGS sequence"/>
</dbReference>
<comment type="caution">
    <text evidence="2">The sequence shown here is derived from an EMBL/GenBank/DDBJ whole genome shotgun (WGS) entry which is preliminary data.</text>
</comment>
<feature type="region of interest" description="Disordered" evidence="1">
    <location>
        <begin position="324"/>
        <end position="346"/>
    </location>
</feature>